<reference evidence="2" key="1">
    <citation type="journal article" date="2019" name="Int. J. Syst. Evol. Microbiol.">
        <title>The Global Catalogue of Microorganisms (GCM) 10K type strain sequencing project: providing services to taxonomists for standard genome sequencing and annotation.</title>
        <authorList>
            <consortium name="The Broad Institute Genomics Platform"/>
            <consortium name="The Broad Institute Genome Sequencing Center for Infectious Disease"/>
            <person name="Wu L."/>
            <person name="Ma J."/>
        </authorList>
    </citation>
    <scope>NUCLEOTIDE SEQUENCE [LARGE SCALE GENOMIC DNA]</scope>
    <source>
        <strain evidence="2">CCM 9147</strain>
    </source>
</reference>
<gene>
    <name evidence="1" type="ORF">ACFQ5D_06985</name>
</gene>
<dbReference type="EMBL" id="JBHTNZ010000006">
    <property type="protein sequence ID" value="MFD1461191.1"/>
    <property type="molecule type" value="Genomic_DNA"/>
</dbReference>
<sequence length="109" mass="12237">MHGIGGDETEWHNYAVPQVILDNLYDDGKFEPMIVVFPNGRAMPNDRAEGDLHAAEKIKAFETFLFDLLQDLIPLLNQATLYGRREIRSVITSTLALALLRRPGLSQAD</sequence>
<name>A0ABW4DBI0_9BACL</name>
<dbReference type="Proteomes" id="UP001597340">
    <property type="component" value="Unassembled WGS sequence"/>
</dbReference>
<accession>A0ABW4DBI0</accession>
<keyword evidence="2" id="KW-1185">Reference proteome</keyword>
<proteinExistence type="predicted"/>
<dbReference type="RefSeq" id="WP_377531581.1">
    <property type="nucleotide sequence ID" value="NZ_JBHTES010000001.1"/>
</dbReference>
<organism evidence="1 2">
    <name type="scientific">Paenibacillus farraposensis</name>
    <dbReference type="NCBI Taxonomy" id="2807095"/>
    <lineage>
        <taxon>Bacteria</taxon>
        <taxon>Bacillati</taxon>
        <taxon>Bacillota</taxon>
        <taxon>Bacilli</taxon>
        <taxon>Bacillales</taxon>
        <taxon>Paenibacillaceae</taxon>
        <taxon>Paenibacillus</taxon>
    </lineage>
</organism>
<comment type="caution">
    <text evidence="1">The sequence shown here is derived from an EMBL/GenBank/DDBJ whole genome shotgun (WGS) entry which is preliminary data.</text>
</comment>
<dbReference type="Gene3D" id="3.40.50.1820">
    <property type="entry name" value="alpha/beta hydrolase"/>
    <property type="match status" value="1"/>
</dbReference>
<evidence type="ECO:0000313" key="1">
    <source>
        <dbReference type="EMBL" id="MFD1461191.1"/>
    </source>
</evidence>
<protein>
    <submittedName>
        <fullName evidence="1">Uncharacterized protein</fullName>
    </submittedName>
</protein>
<dbReference type="InterPro" id="IPR029058">
    <property type="entry name" value="AB_hydrolase_fold"/>
</dbReference>
<evidence type="ECO:0000313" key="2">
    <source>
        <dbReference type="Proteomes" id="UP001597340"/>
    </source>
</evidence>